<dbReference type="Proteomes" id="UP000466445">
    <property type="component" value="Chromosome"/>
</dbReference>
<name>A0A7I7SQK6_9MYCO</name>
<sequence length="47" mass="5093">MLGRLDFEALRALAALAARGHTYVLNRQAHISNAASAELVCDELDKP</sequence>
<dbReference type="RefSeq" id="WP_163696850.1">
    <property type="nucleotide sequence ID" value="NZ_AP022595.1"/>
</dbReference>
<protein>
    <submittedName>
        <fullName evidence="1">Uncharacterized protein</fullName>
    </submittedName>
</protein>
<keyword evidence="2" id="KW-1185">Reference proteome</keyword>
<accession>A0A7I7SQK6</accession>
<dbReference type="AlphaFoldDB" id="A0A7I7SQK6"/>
<dbReference type="KEGG" id="msar:MSAR_21690"/>
<proteinExistence type="predicted"/>
<evidence type="ECO:0000313" key="1">
    <source>
        <dbReference type="EMBL" id="BBY59033.1"/>
    </source>
</evidence>
<organism evidence="1 2">
    <name type="scientific">Mycolicibacterium sarraceniae</name>
    <dbReference type="NCBI Taxonomy" id="1534348"/>
    <lineage>
        <taxon>Bacteria</taxon>
        <taxon>Bacillati</taxon>
        <taxon>Actinomycetota</taxon>
        <taxon>Actinomycetes</taxon>
        <taxon>Mycobacteriales</taxon>
        <taxon>Mycobacteriaceae</taxon>
        <taxon>Mycolicibacterium</taxon>
    </lineage>
</organism>
<dbReference type="EMBL" id="AP022595">
    <property type="protein sequence ID" value="BBY59033.1"/>
    <property type="molecule type" value="Genomic_DNA"/>
</dbReference>
<gene>
    <name evidence="1" type="ORF">MSAR_21690</name>
</gene>
<reference evidence="1 2" key="1">
    <citation type="journal article" date="2019" name="Emerg. Microbes Infect.">
        <title>Comprehensive subspecies identification of 175 nontuberculous mycobacteria species based on 7547 genomic profiles.</title>
        <authorList>
            <person name="Matsumoto Y."/>
            <person name="Kinjo T."/>
            <person name="Motooka D."/>
            <person name="Nabeya D."/>
            <person name="Jung N."/>
            <person name="Uechi K."/>
            <person name="Horii T."/>
            <person name="Iida T."/>
            <person name="Fujita J."/>
            <person name="Nakamura S."/>
        </authorList>
    </citation>
    <scope>NUCLEOTIDE SEQUENCE [LARGE SCALE GENOMIC DNA]</scope>
    <source>
        <strain evidence="1 2">JCM 30395</strain>
    </source>
</reference>
<evidence type="ECO:0000313" key="2">
    <source>
        <dbReference type="Proteomes" id="UP000466445"/>
    </source>
</evidence>